<evidence type="ECO:0000256" key="3">
    <source>
        <dbReference type="ARBA" id="ARBA00022519"/>
    </source>
</evidence>
<dbReference type="PANTHER" id="PTHR32089">
    <property type="entry name" value="METHYL-ACCEPTING CHEMOTAXIS PROTEIN MCPB"/>
    <property type="match status" value="1"/>
</dbReference>
<dbReference type="InterPro" id="IPR000727">
    <property type="entry name" value="T_SNARE_dom"/>
</dbReference>
<sequence length="75" mass="7747">DAIDQLIATINAMNAQIASAAEEQTAVAEEINRSVHQSAGAVDSVADEAQQGAQTARSLAQLGQGLGRLVGQFRI</sequence>
<protein>
    <submittedName>
        <fullName evidence="9">Methyl-accepting chemotaxis protein</fullName>
    </submittedName>
</protein>
<dbReference type="Proteomes" id="UP000253594">
    <property type="component" value="Unassembled WGS sequence"/>
</dbReference>
<evidence type="ECO:0000256" key="5">
    <source>
        <dbReference type="ARBA" id="ARBA00022989"/>
    </source>
</evidence>
<evidence type="ECO:0000256" key="1">
    <source>
        <dbReference type="ARBA" id="ARBA00004429"/>
    </source>
</evidence>
<keyword evidence="4" id="KW-0812">Transmembrane</keyword>
<dbReference type="GO" id="GO:0005886">
    <property type="term" value="C:plasma membrane"/>
    <property type="evidence" value="ECO:0007669"/>
    <property type="project" value="UniProtKB-SubCell"/>
</dbReference>
<comment type="caution">
    <text evidence="9">The sequence shown here is derived from an EMBL/GenBank/DDBJ whole genome shotgun (WGS) entry which is preliminary data.</text>
</comment>
<proteinExistence type="inferred from homology"/>
<dbReference type="SUPFAM" id="SSF58104">
    <property type="entry name" value="Methyl-accepting chemotaxis protein (MCP) signaling domain"/>
    <property type="match status" value="1"/>
</dbReference>
<gene>
    <name evidence="9" type="ORF">DT376_33030</name>
</gene>
<dbReference type="PROSITE" id="PS50192">
    <property type="entry name" value="T_SNARE"/>
    <property type="match status" value="1"/>
</dbReference>
<organism evidence="9 10">
    <name type="scientific">Pseudomonas aeruginosa</name>
    <dbReference type="NCBI Taxonomy" id="287"/>
    <lineage>
        <taxon>Bacteria</taxon>
        <taxon>Pseudomonadati</taxon>
        <taxon>Pseudomonadota</taxon>
        <taxon>Gammaproteobacteria</taxon>
        <taxon>Pseudomonadales</taxon>
        <taxon>Pseudomonadaceae</taxon>
        <taxon>Pseudomonas</taxon>
    </lineage>
</organism>
<evidence type="ECO:0000256" key="2">
    <source>
        <dbReference type="ARBA" id="ARBA00022500"/>
    </source>
</evidence>
<evidence type="ECO:0000256" key="4">
    <source>
        <dbReference type="ARBA" id="ARBA00022692"/>
    </source>
</evidence>
<evidence type="ECO:0000313" key="10">
    <source>
        <dbReference type="Proteomes" id="UP000253594"/>
    </source>
</evidence>
<keyword evidence="6" id="KW-0472">Membrane</keyword>
<evidence type="ECO:0000256" key="6">
    <source>
        <dbReference type="ARBA" id="ARBA00023136"/>
    </source>
</evidence>
<keyword evidence="3" id="KW-0997">Cell inner membrane</keyword>
<accession>A0A367LZQ8</accession>
<evidence type="ECO:0000256" key="7">
    <source>
        <dbReference type="ARBA" id="ARBA00029447"/>
    </source>
</evidence>
<name>A0A367LZQ8_PSEAI</name>
<evidence type="ECO:0000313" key="9">
    <source>
        <dbReference type="EMBL" id="RCI70716.1"/>
    </source>
</evidence>
<dbReference type="PANTHER" id="PTHR32089:SF119">
    <property type="entry name" value="METHYL-ACCEPTING CHEMOTAXIS PROTEIN CTPL"/>
    <property type="match status" value="1"/>
</dbReference>
<feature type="non-terminal residue" evidence="9">
    <location>
        <position position="1"/>
    </location>
</feature>
<dbReference type="GO" id="GO:0006935">
    <property type="term" value="P:chemotaxis"/>
    <property type="evidence" value="ECO:0007669"/>
    <property type="project" value="UniProtKB-KW"/>
</dbReference>
<reference evidence="9 10" key="1">
    <citation type="submission" date="2018-07" db="EMBL/GenBank/DDBJ databases">
        <title>Mechanisms of high-level aminoglycoside resistance among Gram-negative pathogens in Brazil.</title>
        <authorList>
            <person name="Ballaben A.S."/>
            <person name="Darini A.L.C."/>
            <person name="Doi Y."/>
        </authorList>
    </citation>
    <scope>NUCLEOTIDE SEQUENCE [LARGE SCALE GENOMIC DNA]</scope>
    <source>
        <strain evidence="9 10">B2-305</strain>
    </source>
</reference>
<comment type="subcellular location">
    <subcellularLocation>
        <location evidence="1">Cell inner membrane</location>
        <topology evidence="1">Multi-pass membrane protein</topology>
    </subcellularLocation>
</comment>
<dbReference type="Gene3D" id="1.10.287.950">
    <property type="entry name" value="Methyl-accepting chemotaxis protein"/>
    <property type="match status" value="1"/>
</dbReference>
<keyword evidence="5" id="KW-1133">Transmembrane helix</keyword>
<evidence type="ECO:0000259" key="8">
    <source>
        <dbReference type="PROSITE" id="PS50192"/>
    </source>
</evidence>
<comment type="similarity">
    <text evidence="7">Belongs to the methyl-accepting chemotaxis (MCP) protein family.</text>
</comment>
<dbReference type="AlphaFoldDB" id="A0A367LZQ8"/>
<dbReference type="EMBL" id="QORE01001882">
    <property type="protein sequence ID" value="RCI70716.1"/>
    <property type="molecule type" value="Genomic_DNA"/>
</dbReference>
<keyword evidence="2" id="KW-0145">Chemotaxis</keyword>
<keyword evidence="3" id="KW-1003">Cell membrane</keyword>
<feature type="domain" description="T-SNARE coiled-coil homology" evidence="8">
    <location>
        <begin position="1"/>
        <end position="52"/>
    </location>
</feature>